<reference evidence="3 4" key="1">
    <citation type="submission" date="2020-04" db="EMBL/GenBank/DDBJ databases">
        <title>Perkinsus olseni comparative genomics.</title>
        <authorList>
            <person name="Bogema D.R."/>
        </authorList>
    </citation>
    <scope>NUCLEOTIDE SEQUENCE [LARGE SCALE GENOMIC DNA]</scope>
    <source>
        <strain evidence="3 4">ATCC PRA-207</strain>
    </source>
</reference>
<dbReference type="AlphaFoldDB" id="A0A7J6PTU6"/>
<keyword evidence="4" id="KW-1185">Reference proteome</keyword>
<keyword evidence="2" id="KW-0472">Membrane</keyword>
<comment type="caution">
    <text evidence="3">The sequence shown here is derived from an EMBL/GenBank/DDBJ whole genome shotgun (WGS) entry which is preliminary data.</text>
</comment>
<sequence>MVAVLVVVVVVVAVVVVVVVVVLGRGRLLNRMRYHYCQIDALVTIIEHIRRSSHGGVAFSTLSVPFTMAAAAETSYIGHPASFSGVELLKLPPSTVVDPAKVPLFCQGPYWFKLLISDAQFAALSRSKAAIQDQTGCALAFSAGTCSLLGSNYRALMGASSSSDALCTLCRDLVENFIFPASENDGILICVGSDAALGTALNAGGSAIPPRGPLATQNGEHIIRVSSKACADLPSVLGILCKEVISSIQADKAGMMKVMEIEYSPRVVNPSPYTAPVPTISAQRELPSVEVPKISISLPLKEAEAKELISAESAMRRISRETEAFIQLKRPSGSGSSHTDLTGYIMTLTGTLDGVQAAHRKVVSILIQAQLNEEAEANKSASSSSSFVKEQESAVIVRHQNPEAPSFASATAGGGGSIFTPSS</sequence>
<dbReference type="GO" id="GO:0016301">
    <property type="term" value="F:kinase activity"/>
    <property type="evidence" value="ECO:0007669"/>
    <property type="project" value="UniProtKB-KW"/>
</dbReference>
<feature type="region of interest" description="Disordered" evidence="1">
    <location>
        <begin position="378"/>
        <end position="423"/>
    </location>
</feature>
<evidence type="ECO:0000313" key="3">
    <source>
        <dbReference type="EMBL" id="KAF4699619.1"/>
    </source>
</evidence>
<feature type="compositionally biased region" description="Low complexity" evidence="1">
    <location>
        <begin position="378"/>
        <end position="388"/>
    </location>
</feature>
<keyword evidence="3" id="KW-0808">Transferase</keyword>
<protein>
    <submittedName>
        <fullName evidence="3">Serine/threonine-protein kinase wnk4</fullName>
    </submittedName>
</protein>
<feature type="non-terminal residue" evidence="3">
    <location>
        <position position="423"/>
    </location>
</feature>
<gene>
    <name evidence="3" type="primary">WNK4_2</name>
    <name evidence="3" type="ORF">FOZ63_017513</name>
</gene>
<name>A0A7J6PTU6_PEROL</name>
<keyword evidence="3" id="KW-0418">Kinase</keyword>
<proteinExistence type="predicted"/>
<evidence type="ECO:0000256" key="1">
    <source>
        <dbReference type="SAM" id="MobiDB-lite"/>
    </source>
</evidence>
<organism evidence="3 4">
    <name type="scientific">Perkinsus olseni</name>
    <name type="common">Perkinsus atlanticus</name>
    <dbReference type="NCBI Taxonomy" id="32597"/>
    <lineage>
        <taxon>Eukaryota</taxon>
        <taxon>Sar</taxon>
        <taxon>Alveolata</taxon>
        <taxon>Perkinsozoa</taxon>
        <taxon>Perkinsea</taxon>
        <taxon>Perkinsida</taxon>
        <taxon>Perkinsidae</taxon>
        <taxon>Perkinsus</taxon>
    </lineage>
</organism>
<feature type="transmembrane region" description="Helical" evidence="2">
    <location>
        <begin position="6"/>
        <end position="24"/>
    </location>
</feature>
<keyword evidence="2" id="KW-1133">Transmembrane helix</keyword>
<dbReference type="Proteomes" id="UP000553632">
    <property type="component" value="Unassembled WGS sequence"/>
</dbReference>
<evidence type="ECO:0000256" key="2">
    <source>
        <dbReference type="SAM" id="Phobius"/>
    </source>
</evidence>
<keyword evidence="2" id="KW-0812">Transmembrane</keyword>
<dbReference type="EMBL" id="JABANO010037780">
    <property type="protein sequence ID" value="KAF4699619.1"/>
    <property type="molecule type" value="Genomic_DNA"/>
</dbReference>
<accession>A0A7J6PTU6</accession>
<evidence type="ECO:0000313" key="4">
    <source>
        <dbReference type="Proteomes" id="UP000553632"/>
    </source>
</evidence>